<keyword evidence="2" id="KW-1185">Reference proteome</keyword>
<evidence type="ECO:0000313" key="2">
    <source>
        <dbReference type="Proteomes" id="UP001242480"/>
    </source>
</evidence>
<evidence type="ECO:0008006" key="3">
    <source>
        <dbReference type="Google" id="ProtNLM"/>
    </source>
</evidence>
<name>A0ABU0JDQ4_9HYPH</name>
<evidence type="ECO:0000313" key="1">
    <source>
        <dbReference type="EMBL" id="MDQ0471646.1"/>
    </source>
</evidence>
<accession>A0ABU0JDQ4</accession>
<protein>
    <recommendedName>
        <fullName evidence="3">PcfJ-like protein</fullName>
    </recommendedName>
</protein>
<comment type="caution">
    <text evidence="1">The sequence shown here is derived from an EMBL/GenBank/DDBJ whole genome shotgun (WGS) entry which is preliminary data.</text>
</comment>
<dbReference type="EMBL" id="JAUSVX010000009">
    <property type="protein sequence ID" value="MDQ0471646.1"/>
    <property type="molecule type" value="Genomic_DNA"/>
</dbReference>
<organism evidence="1 2">
    <name type="scientific">Labrys wisconsinensis</name>
    <dbReference type="NCBI Taxonomy" id="425677"/>
    <lineage>
        <taxon>Bacteria</taxon>
        <taxon>Pseudomonadati</taxon>
        <taxon>Pseudomonadota</taxon>
        <taxon>Alphaproteobacteria</taxon>
        <taxon>Hyphomicrobiales</taxon>
        <taxon>Xanthobacteraceae</taxon>
        <taxon>Labrys</taxon>
    </lineage>
</organism>
<dbReference type="Pfam" id="PF14284">
    <property type="entry name" value="PcfJ"/>
    <property type="match status" value="1"/>
</dbReference>
<reference evidence="1 2" key="1">
    <citation type="submission" date="2023-07" db="EMBL/GenBank/DDBJ databases">
        <title>Genomic Encyclopedia of Type Strains, Phase IV (KMG-IV): sequencing the most valuable type-strain genomes for metagenomic binning, comparative biology and taxonomic classification.</title>
        <authorList>
            <person name="Goeker M."/>
        </authorList>
    </citation>
    <scope>NUCLEOTIDE SEQUENCE [LARGE SCALE GENOMIC DNA]</scope>
    <source>
        <strain evidence="1 2">DSM 19619</strain>
    </source>
</reference>
<dbReference type="RefSeq" id="WP_307277166.1">
    <property type="nucleotide sequence ID" value="NZ_JAUSVX010000009.1"/>
</dbReference>
<dbReference type="InterPro" id="IPR025586">
    <property type="entry name" value="PcfJ"/>
</dbReference>
<proteinExistence type="predicted"/>
<dbReference type="Proteomes" id="UP001242480">
    <property type="component" value="Unassembled WGS sequence"/>
</dbReference>
<sequence length="363" mass="41604">MSSKRIQQRQAAERERIARYDAVLKQPRPAQGSCVAAIAREVLRGFNRNAIREVSDWPARIKTRDAGRIALALARHVFAIYPVPPHLERVWLGEPLDPAERTRRKTWYIEVAQGRSLYRSCTSDVLSRKETHRFLAPPVSLSFREALWHAVARSYTDDLGLALRIARSKVARDAVTPFWREVARFFCAHPTDLTEIDDLCDYLDARHARSAAYSLKGRTLGSLRAQMAQWHRDLARTRRVGEGQWDGSAIPDWSCTVGERLRPHEQVIWSVRQVKTGRELAEEGNRMHHCVYTYKQRCMSGACSIWSVRKRAYAGVERVLTLEMNASDEVVQIRGYANRAVRPDEASILRRWAQAHGIRIRGA</sequence>
<gene>
    <name evidence="1" type="ORF">QO011_004671</name>
</gene>